<proteinExistence type="inferred from homology"/>
<dbReference type="Pfam" id="PF01196">
    <property type="entry name" value="Ribosomal_L17"/>
    <property type="match status" value="1"/>
</dbReference>
<protein>
    <recommendedName>
        <fullName evidence="4 6">50S ribosomal protein L17</fullName>
    </recommendedName>
</protein>
<dbReference type="GO" id="GO:0006412">
    <property type="term" value="P:translation"/>
    <property type="evidence" value="ECO:0007669"/>
    <property type="project" value="InterPro"/>
</dbReference>
<dbReference type="InterPro" id="IPR000456">
    <property type="entry name" value="Ribosomal_bL17"/>
</dbReference>
<evidence type="ECO:0000256" key="1">
    <source>
        <dbReference type="ARBA" id="ARBA00008777"/>
    </source>
</evidence>
<dbReference type="AlphaFoldDB" id="A0A2H0RBG0"/>
<organism evidence="8 9">
    <name type="scientific">candidate division WWE3 bacterium CG10_big_fil_rev_8_21_14_0_10_32_10</name>
    <dbReference type="NCBI Taxonomy" id="1975090"/>
    <lineage>
        <taxon>Bacteria</taxon>
        <taxon>Katanobacteria</taxon>
    </lineage>
</organism>
<feature type="region of interest" description="Disordered" evidence="7">
    <location>
        <begin position="126"/>
        <end position="159"/>
    </location>
</feature>
<name>A0A2H0RBG0_UNCKA</name>
<evidence type="ECO:0000256" key="3">
    <source>
        <dbReference type="ARBA" id="ARBA00023274"/>
    </source>
</evidence>
<evidence type="ECO:0000256" key="5">
    <source>
        <dbReference type="RuleBase" id="RU000660"/>
    </source>
</evidence>
<dbReference type="PANTHER" id="PTHR14413">
    <property type="entry name" value="RIBOSOMAL PROTEIN L17"/>
    <property type="match status" value="1"/>
</dbReference>
<dbReference type="Proteomes" id="UP000230214">
    <property type="component" value="Unassembled WGS sequence"/>
</dbReference>
<feature type="compositionally biased region" description="Basic residues" evidence="7">
    <location>
        <begin position="148"/>
        <end position="159"/>
    </location>
</feature>
<dbReference type="NCBIfam" id="TIGR00059">
    <property type="entry name" value="L17"/>
    <property type="match status" value="1"/>
</dbReference>
<comment type="similarity">
    <text evidence="1 5">Belongs to the bacterial ribosomal protein bL17 family.</text>
</comment>
<dbReference type="GO" id="GO:0022625">
    <property type="term" value="C:cytosolic large ribosomal subunit"/>
    <property type="evidence" value="ECO:0007669"/>
    <property type="project" value="TreeGrafter"/>
</dbReference>
<gene>
    <name evidence="8" type="ORF">COV24_01465</name>
</gene>
<dbReference type="SUPFAM" id="SSF64263">
    <property type="entry name" value="Prokaryotic ribosomal protein L17"/>
    <property type="match status" value="1"/>
</dbReference>
<evidence type="ECO:0000256" key="4">
    <source>
        <dbReference type="ARBA" id="ARBA00035494"/>
    </source>
</evidence>
<dbReference type="GO" id="GO:0003735">
    <property type="term" value="F:structural constituent of ribosome"/>
    <property type="evidence" value="ECO:0007669"/>
    <property type="project" value="InterPro"/>
</dbReference>
<dbReference type="PANTHER" id="PTHR14413:SF16">
    <property type="entry name" value="LARGE RIBOSOMAL SUBUNIT PROTEIN BL17M"/>
    <property type="match status" value="1"/>
</dbReference>
<evidence type="ECO:0000256" key="6">
    <source>
        <dbReference type="RuleBase" id="RU000661"/>
    </source>
</evidence>
<evidence type="ECO:0000256" key="2">
    <source>
        <dbReference type="ARBA" id="ARBA00022980"/>
    </source>
</evidence>
<keyword evidence="2 5" id="KW-0689">Ribosomal protein</keyword>
<feature type="compositionally biased region" description="Basic and acidic residues" evidence="7">
    <location>
        <begin position="128"/>
        <end position="139"/>
    </location>
</feature>
<accession>A0A2H0RBG0</accession>
<comment type="caution">
    <text evidence="8">The sequence shown here is derived from an EMBL/GenBank/DDBJ whole genome shotgun (WGS) entry which is preliminary data.</text>
</comment>
<keyword evidence="3 5" id="KW-0687">Ribonucleoprotein</keyword>
<reference evidence="8 9" key="1">
    <citation type="submission" date="2017-09" db="EMBL/GenBank/DDBJ databases">
        <title>Depth-based differentiation of microbial function through sediment-hosted aquifers and enrichment of novel symbionts in the deep terrestrial subsurface.</title>
        <authorList>
            <person name="Probst A.J."/>
            <person name="Ladd B."/>
            <person name="Jarett J.K."/>
            <person name="Geller-Mcgrath D.E."/>
            <person name="Sieber C.M."/>
            <person name="Emerson J.B."/>
            <person name="Anantharaman K."/>
            <person name="Thomas B.C."/>
            <person name="Malmstrom R."/>
            <person name="Stieglmeier M."/>
            <person name="Klingl A."/>
            <person name="Woyke T."/>
            <person name="Ryan C.M."/>
            <person name="Banfield J.F."/>
        </authorList>
    </citation>
    <scope>NUCLEOTIDE SEQUENCE [LARGE SCALE GENOMIC DNA]</scope>
    <source>
        <strain evidence="8">CG10_big_fil_rev_8_21_14_0_10_32_10</strain>
    </source>
</reference>
<dbReference type="InterPro" id="IPR036373">
    <property type="entry name" value="Ribosomal_bL17_sf"/>
</dbReference>
<sequence>MRHRVKTKKFNRDFDHRRALEFLLVKSLIENNSVKTTVEKAKYIRPIVEKYVTKARKGSDLGVRRYFLSKFRNDKKLVDKLLFEISKKYVGRQGGYLRINKFNLRSGDNAKMAIISWVEGNKNNGTVAKKEQPIKDKMQKNSPTPKKSISKKVKVKSTK</sequence>
<evidence type="ECO:0000313" key="8">
    <source>
        <dbReference type="EMBL" id="PIR43706.1"/>
    </source>
</evidence>
<dbReference type="EMBL" id="PCXU01000013">
    <property type="protein sequence ID" value="PIR43706.1"/>
    <property type="molecule type" value="Genomic_DNA"/>
</dbReference>
<evidence type="ECO:0000313" key="9">
    <source>
        <dbReference type="Proteomes" id="UP000230214"/>
    </source>
</evidence>
<evidence type="ECO:0000256" key="7">
    <source>
        <dbReference type="SAM" id="MobiDB-lite"/>
    </source>
</evidence>
<dbReference type="Gene3D" id="3.90.1030.10">
    <property type="entry name" value="Ribosomal protein L17"/>
    <property type="match status" value="1"/>
</dbReference>